<feature type="active site" description="Charge relay system" evidence="5">
    <location>
        <position position="309"/>
    </location>
</feature>
<comment type="caution">
    <text evidence="9">The sequence shown here is derived from an EMBL/GenBank/DDBJ whole genome shotgun (WGS) entry which is preliminary data.</text>
</comment>
<feature type="active site" description="Charge relay system" evidence="5">
    <location>
        <position position="479"/>
    </location>
</feature>
<evidence type="ECO:0000256" key="7">
    <source>
        <dbReference type="SAM" id="SignalP"/>
    </source>
</evidence>
<keyword evidence="2 5" id="KW-0645">Protease</keyword>
<dbReference type="SUPFAM" id="SSF52743">
    <property type="entry name" value="Subtilisin-like"/>
    <property type="match status" value="1"/>
</dbReference>
<evidence type="ECO:0000256" key="6">
    <source>
        <dbReference type="SAM" id="Coils"/>
    </source>
</evidence>
<evidence type="ECO:0000313" key="10">
    <source>
        <dbReference type="Proteomes" id="UP000193944"/>
    </source>
</evidence>
<accession>A0A1Y1X4F7</accession>
<reference evidence="9 10" key="1">
    <citation type="submission" date="2016-08" db="EMBL/GenBank/DDBJ databases">
        <title>A Parts List for Fungal Cellulosomes Revealed by Comparative Genomics.</title>
        <authorList>
            <consortium name="DOE Joint Genome Institute"/>
            <person name="Haitjema C.H."/>
            <person name="Gilmore S.P."/>
            <person name="Henske J.K."/>
            <person name="Solomon K.V."/>
            <person name="De Groot R."/>
            <person name="Kuo A."/>
            <person name="Mondo S.J."/>
            <person name="Salamov A.A."/>
            <person name="Labutti K."/>
            <person name="Zhao Z."/>
            <person name="Chiniquy J."/>
            <person name="Barry K."/>
            <person name="Brewer H.M."/>
            <person name="Purvine S.O."/>
            <person name="Wright A.T."/>
            <person name="Boxma B."/>
            <person name="Van Alen T."/>
            <person name="Hackstein J.H."/>
            <person name="Baker S.E."/>
            <person name="Grigoriev I.V."/>
            <person name="O'Malley M.A."/>
        </authorList>
    </citation>
    <scope>NUCLEOTIDE SEQUENCE [LARGE SCALE GENOMIC DNA]</scope>
    <source>
        <strain evidence="9 10">S4</strain>
    </source>
</reference>
<dbReference type="Proteomes" id="UP000193944">
    <property type="component" value="Unassembled WGS sequence"/>
</dbReference>
<dbReference type="GO" id="GO:0006508">
    <property type="term" value="P:proteolysis"/>
    <property type="evidence" value="ECO:0007669"/>
    <property type="project" value="UniProtKB-KW"/>
</dbReference>
<dbReference type="STRING" id="1754192.A0A1Y1X4F7"/>
<dbReference type="GO" id="GO:0005615">
    <property type="term" value="C:extracellular space"/>
    <property type="evidence" value="ECO:0007669"/>
    <property type="project" value="TreeGrafter"/>
</dbReference>
<keyword evidence="4 5" id="KW-0720">Serine protease</keyword>
<feature type="domain" description="Peptidase S8/S53" evidence="8">
    <location>
        <begin position="243"/>
        <end position="512"/>
    </location>
</feature>
<evidence type="ECO:0000256" key="3">
    <source>
        <dbReference type="ARBA" id="ARBA00022801"/>
    </source>
</evidence>
<reference evidence="9 10" key="2">
    <citation type="submission" date="2016-08" db="EMBL/GenBank/DDBJ databases">
        <title>Pervasive Adenine N6-methylation of Active Genes in Fungi.</title>
        <authorList>
            <consortium name="DOE Joint Genome Institute"/>
            <person name="Mondo S.J."/>
            <person name="Dannebaum R.O."/>
            <person name="Kuo R.C."/>
            <person name="Labutti K."/>
            <person name="Haridas S."/>
            <person name="Kuo A."/>
            <person name="Salamov A."/>
            <person name="Ahrendt S.R."/>
            <person name="Lipzen A."/>
            <person name="Sullivan W."/>
            <person name="Andreopoulos W.B."/>
            <person name="Clum A."/>
            <person name="Lindquist E."/>
            <person name="Daum C."/>
            <person name="Ramamoorthy G.K."/>
            <person name="Gryganskyi A."/>
            <person name="Culley D."/>
            <person name="Magnuson J.K."/>
            <person name="James T.Y."/>
            <person name="O'Malley M.A."/>
            <person name="Stajich J.E."/>
            <person name="Spatafora J.W."/>
            <person name="Visel A."/>
            <person name="Grigoriev I.V."/>
        </authorList>
    </citation>
    <scope>NUCLEOTIDE SEQUENCE [LARGE SCALE GENOMIC DNA]</scope>
    <source>
        <strain evidence="9 10">S4</strain>
    </source>
</reference>
<keyword evidence="7" id="KW-0732">Signal</keyword>
<name>A0A1Y1X4F7_9FUNG</name>
<keyword evidence="6" id="KW-0175">Coiled coil</keyword>
<dbReference type="Gene3D" id="3.40.50.200">
    <property type="entry name" value="Peptidase S8/S53 domain"/>
    <property type="match status" value="1"/>
</dbReference>
<evidence type="ECO:0000256" key="5">
    <source>
        <dbReference type="PROSITE-ProRule" id="PRU01240"/>
    </source>
</evidence>
<sequence>MKNIHFIFIAFIAFNSFITALAENAFYIISIKRIENVKNFDDESEDNQIKILELVNDRMNNIYDIIENNIDSYRLENDEIDERLNEITLNSLKKRQFNKPIKYIFENNNRPDYDLLKIINNNQKRSIDSNVSDSNVEYFAIDSKLINHICPILNYYTIRAYLSDSIVEEVSNLENIEGCVKASKIENNNVIDKTKWTGVSVQEQNYFDNKNYFSHLSLISQSKYNKDKTGIYDNNYYYPESAGQGIDIFFIDSGIDLSFTENYDTYEGTPYKRTITCDTFITDGKSNPRTGEDQKFCEIFTDEGSDLYHGIAVSSAAAGTLYGAAKKANIHMIATDFYVYDILVALDYIKLNGVPHKTIINHSRGGWVEFSEVIQNKINELVDEGFIIFASVGNNSKDACVPDNNVGYVKLLSTYDNVIVVGATESTIFKDIKNGYQLASYSDYGNCIDIFAPGQIIHPDRSSGFYVNEQQIQIDRGTSYSSALTAGVAATIMSEHSEIKFTYETMLQMLIDFSLKDVLTGIPNLDTPNRILNNGKHLVFSPLNQYNGCGSDSPVKNCVMGCCSKDGTCIDPLNDINNLCYIENGCQEEYGKCQSEISTNKTIPTMTTLGSNSIPIITTTKVPPSSSKI</sequence>
<dbReference type="EMBL" id="MCFG01000151">
    <property type="protein sequence ID" value="ORX80246.1"/>
    <property type="molecule type" value="Genomic_DNA"/>
</dbReference>
<dbReference type="PROSITE" id="PS51892">
    <property type="entry name" value="SUBTILASE"/>
    <property type="match status" value="1"/>
</dbReference>
<evidence type="ECO:0000259" key="8">
    <source>
        <dbReference type="Pfam" id="PF00082"/>
    </source>
</evidence>
<evidence type="ECO:0000313" key="9">
    <source>
        <dbReference type="EMBL" id="ORX80246.1"/>
    </source>
</evidence>
<comment type="similarity">
    <text evidence="1 5">Belongs to the peptidase S8 family.</text>
</comment>
<feature type="active site" description="Charge relay system" evidence="5">
    <location>
        <position position="252"/>
    </location>
</feature>
<feature type="signal peptide" evidence="7">
    <location>
        <begin position="1"/>
        <end position="22"/>
    </location>
</feature>
<organism evidence="9 10">
    <name type="scientific">Anaeromyces robustus</name>
    <dbReference type="NCBI Taxonomy" id="1754192"/>
    <lineage>
        <taxon>Eukaryota</taxon>
        <taxon>Fungi</taxon>
        <taxon>Fungi incertae sedis</taxon>
        <taxon>Chytridiomycota</taxon>
        <taxon>Chytridiomycota incertae sedis</taxon>
        <taxon>Neocallimastigomycetes</taxon>
        <taxon>Neocallimastigales</taxon>
        <taxon>Neocallimastigaceae</taxon>
        <taxon>Anaeromyces</taxon>
    </lineage>
</organism>
<dbReference type="Pfam" id="PF00082">
    <property type="entry name" value="Peptidase_S8"/>
    <property type="match status" value="1"/>
</dbReference>
<gene>
    <name evidence="9" type="ORF">BCR32DRAFT_268972</name>
</gene>
<dbReference type="InterPro" id="IPR050131">
    <property type="entry name" value="Peptidase_S8_subtilisin-like"/>
</dbReference>
<dbReference type="AlphaFoldDB" id="A0A1Y1X4F7"/>
<dbReference type="InterPro" id="IPR000209">
    <property type="entry name" value="Peptidase_S8/S53_dom"/>
</dbReference>
<feature type="chain" id="PRO_5012937468" evidence="7">
    <location>
        <begin position="23"/>
        <end position="629"/>
    </location>
</feature>
<keyword evidence="10" id="KW-1185">Reference proteome</keyword>
<dbReference type="PANTHER" id="PTHR43806:SF11">
    <property type="entry name" value="CEREVISIN-RELATED"/>
    <property type="match status" value="1"/>
</dbReference>
<dbReference type="InterPro" id="IPR036852">
    <property type="entry name" value="Peptidase_S8/S53_dom_sf"/>
</dbReference>
<protein>
    <submittedName>
        <fullName evidence="9">Subtilisin-like protein</fullName>
    </submittedName>
</protein>
<evidence type="ECO:0000256" key="2">
    <source>
        <dbReference type="ARBA" id="ARBA00022670"/>
    </source>
</evidence>
<feature type="coiled-coil region" evidence="6">
    <location>
        <begin position="56"/>
        <end position="90"/>
    </location>
</feature>
<evidence type="ECO:0000256" key="1">
    <source>
        <dbReference type="ARBA" id="ARBA00011073"/>
    </source>
</evidence>
<keyword evidence="3 5" id="KW-0378">Hydrolase</keyword>
<proteinExistence type="inferred from homology"/>
<dbReference type="GO" id="GO:0004252">
    <property type="term" value="F:serine-type endopeptidase activity"/>
    <property type="evidence" value="ECO:0007669"/>
    <property type="project" value="UniProtKB-UniRule"/>
</dbReference>
<dbReference type="PANTHER" id="PTHR43806">
    <property type="entry name" value="PEPTIDASE S8"/>
    <property type="match status" value="1"/>
</dbReference>
<evidence type="ECO:0000256" key="4">
    <source>
        <dbReference type="ARBA" id="ARBA00022825"/>
    </source>
</evidence>
<dbReference type="OrthoDB" id="206201at2759"/>